<protein>
    <submittedName>
        <fullName evidence="1">Uncharacterized protein</fullName>
    </submittedName>
</protein>
<evidence type="ECO:0000313" key="1">
    <source>
        <dbReference type="EMBL" id="CAC5412937.1"/>
    </source>
</evidence>
<keyword evidence="2" id="KW-1185">Reference proteome</keyword>
<dbReference type="OrthoDB" id="6126356at2759"/>
<accession>A0A6J8DXX3</accession>
<dbReference type="Proteomes" id="UP000507470">
    <property type="component" value="Unassembled WGS sequence"/>
</dbReference>
<gene>
    <name evidence="1" type="ORF">MCOR_45902</name>
</gene>
<reference evidence="1 2" key="1">
    <citation type="submission" date="2020-06" db="EMBL/GenBank/DDBJ databases">
        <authorList>
            <person name="Li R."/>
            <person name="Bekaert M."/>
        </authorList>
    </citation>
    <scope>NUCLEOTIDE SEQUENCE [LARGE SCALE GENOMIC DNA]</scope>
    <source>
        <strain evidence="2">wild</strain>
    </source>
</reference>
<sequence>MSNDWMSNDWQVQEELEVKMDVKRLAGTGRAGGRAGSEDGCQTMGRLAGRAGSEDGCQTIGRKSRKDVNRLAGKEELKMDVNRLAGTGRAGSEDGCQTIGRLADIDDFLCLCDIEIKTMTSEKNPLQGPNGANSMQTKHDISQLITALKSLRDVVNETEPLFKAKFLLKSTSTTIVENLFSEMRAIKDTPLMVQFARRFSNFVRELFKRITQMCFLYYTSEYSQ</sequence>
<proteinExistence type="predicted"/>
<dbReference type="AlphaFoldDB" id="A0A6J8DXX3"/>
<organism evidence="1 2">
    <name type="scientific">Mytilus coruscus</name>
    <name type="common">Sea mussel</name>
    <dbReference type="NCBI Taxonomy" id="42192"/>
    <lineage>
        <taxon>Eukaryota</taxon>
        <taxon>Metazoa</taxon>
        <taxon>Spiralia</taxon>
        <taxon>Lophotrochozoa</taxon>
        <taxon>Mollusca</taxon>
        <taxon>Bivalvia</taxon>
        <taxon>Autobranchia</taxon>
        <taxon>Pteriomorphia</taxon>
        <taxon>Mytilida</taxon>
        <taxon>Mytiloidea</taxon>
        <taxon>Mytilidae</taxon>
        <taxon>Mytilinae</taxon>
        <taxon>Mytilus</taxon>
    </lineage>
</organism>
<name>A0A6J8DXX3_MYTCO</name>
<dbReference type="EMBL" id="CACVKT020008119">
    <property type="protein sequence ID" value="CAC5412937.1"/>
    <property type="molecule type" value="Genomic_DNA"/>
</dbReference>
<evidence type="ECO:0000313" key="2">
    <source>
        <dbReference type="Proteomes" id="UP000507470"/>
    </source>
</evidence>